<dbReference type="InterPro" id="IPR001753">
    <property type="entry name" value="Enoyl-CoA_hydra/iso"/>
</dbReference>
<keyword evidence="3" id="KW-1185">Reference proteome</keyword>
<keyword evidence="2" id="KW-0456">Lyase</keyword>
<dbReference type="EC" id="4.2.1.17" evidence="2"/>
<dbReference type="RefSeq" id="WP_111346679.1">
    <property type="nucleotide sequence ID" value="NZ_QHHQ01000003.1"/>
</dbReference>
<dbReference type="AlphaFoldDB" id="A0A8B2NT11"/>
<proteinExistence type="inferred from homology"/>
<dbReference type="CDD" id="cd06558">
    <property type="entry name" value="crotonase-like"/>
    <property type="match status" value="1"/>
</dbReference>
<name>A0A8B2NT11_9HYPH</name>
<dbReference type="OrthoDB" id="5730382at2"/>
<comment type="similarity">
    <text evidence="1">Belongs to the enoyl-CoA hydratase/isomerase family.</text>
</comment>
<organism evidence="2 3">
    <name type="scientific">Acuticoccus sediminis</name>
    <dbReference type="NCBI Taxonomy" id="2184697"/>
    <lineage>
        <taxon>Bacteria</taxon>
        <taxon>Pseudomonadati</taxon>
        <taxon>Pseudomonadota</taxon>
        <taxon>Alphaproteobacteria</taxon>
        <taxon>Hyphomicrobiales</taxon>
        <taxon>Amorphaceae</taxon>
        <taxon>Acuticoccus</taxon>
    </lineage>
</organism>
<comment type="caution">
    <text evidence="2">The sequence shown here is derived from an EMBL/GenBank/DDBJ whole genome shotgun (WGS) entry which is preliminary data.</text>
</comment>
<dbReference type="PANTHER" id="PTHR11941">
    <property type="entry name" value="ENOYL-COA HYDRATASE-RELATED"/>
    <property type="match status" value="1"/>
</dbReference>
<dbReference type="EMBL" id="QHHQ01000003">
    <property type="protein sequence ID" value="RAI00594.1"/>
    <property type="molecule type" value="Genomic_DNA"/>
</dbReference>
<protein>
    <submittedName>
        <fullName evidence="2">Enoyl-CoA hydratase</fullName>
        <ecNumber evidence="2">4.2.1.17</ecNumber>
    </submittedName>
</protein>
<gene>
    <name evidence="2" type="ORF">DLJ53_15140</name>
</gene>
<dbReference type="Proteomes" id="UP000249590">
    <property type="component" value="Unassembled WGS sequence"/>
</dbReference>
<accession>A0A8B2NT11</accession>
<sequence length="269" mass="28459">MDVGLDASGEGRIDLEVETREGGAVATVIINNPVKLNIMTPAMCEDFVSRVREAEGIADVRAIVLTGAGDRAFIGGADISAMAEFDCGSARAFITALHEVCSIVREVEVPVIAKIDGFCLGGGMEIAAACDMRIATEGSLFGMPEVRVGIPSVIEAALLPGLIGWGKTCELLFTGATVKAPEALAMGFLQRMTVAGELDAALDHWLKGILASGPRAIALQKQLMRRWEKTTMDQAIAAGIDSFVSAYETDEPGRMMRAFLNRRSAPKAG</sequence>
<evidence type="ECO:0000313" key="2">
    <source>
        <dbReference type="EMBL" id="RAI00594.1"/>
    </source>
</evidence>
<dbReference type="Pfam" id="PF00378">
    <property type="entry name" value="ECH_1"/>
    <property type="match status" value="1"/>
</dbReference>
<evidence type="ECO:0000313" key="3">
    <source>
        <dbReference type="Proteomes" id="UP000249590"/>
    </source>
</evidence>
<dbReference type="NCBIfam" id="NF004795">
    <property type="entry name" value="PRK06143.1"/>
    <property type="match status" value="1"/>
</dbReference>
<dbReference type="SUPFAM" id="SSF52096">
    <property type="entry name" value="ClpP/crotonase"/>
    <property type="match status" value="1"/>
</dbReference>
<dbReference type="InterPro" id="IPR029045">
    <property type="entry name" value="ClpP/crotonase-like_dom_sf"/>
</dbReference>
<evidence type="ECO:0000256" key="1">
    <source>
        <dbReference type="ARBA" id="ARBA00005254"/>
    </source>
</evidence>
<dbReference type="GO" id="GO:0006635">
    <property type="term" value="P:fatty acid beta-oxidation"/>
    <property type="evidence" value="ECO:0007669"/>
    <property type="project" value="TreeGrafter"/>
</dbReference>
<reference evidence="2 3" key="1">
    <citation type="submission" date="2018-05" db="EMBL/GenBank/DDBJ databases">
        <title>Acuticoccus sediminis sp. nov., isolated from deep-sea sediment of Indian Ocean.</title>
        <authorList>
            <person name="Liu X."/>
            <person name="Lai Q."/>
            <person name="Du Y."/>
            <person name="Sun F."/>
            <person name="Zhang X."/>
            <person name="Wang S."/>
            <person name="Shao Z."/>
        </authorList>
    </citation>
    <scope>NUCLEOTIDE SEQUENCE [LARGE SCALE GENOMIC DNA]</scope>
    <source>
        <strain evidence="2 3">PTG4-2</strain>
    </source>
</reference>
<dbReference type="Gene3D" id="3.90.226.10">
    <property type="entry name" value="2-enoyl-CoA Hydratase, Chain A, domain 1"/>
    <property type="match status" value="1"/>
</dbReference>
<dbReference type="PANTHER" id="PTHR11941:SF171">
    <property type="entry name" value="SD19268P"/>
    <property type="match status" value="1"/>
</dbReference>
<dbReference type="GO" id="GO:0004300">
    <property type="term" value="F:enoyl-CoA hydratase activity"/>
    <property type="evidence" value="ECO:0007669"/>
    <property type="project" value="UniProtKB-EC"/>
</dbReference>